<gene>
    <name evidence="2" type="ORF">Bpfe_027515</name>
</gene>
<dbReference type="AlphaFoldDB" id="A0AAD8EWJ9"/>
<reference evidence="2" key="2">
    <citation type="submission" date="2023-04" db="EMBL/GenBank/DDBJ databases">
        <authorList>
            <person name="Bu L."/>
            <person name="Lu L."/>
            <person name="Laidemitt M.R."/>
            <person name="Zhang S.M."/>
            <person name="Mutuku M."/>
            <person name="Mkoji G."/>
            <person name="Steinauer M."/>
            <person name="Loker E.S."/>
        </authorList>
    </citation>
    <scope>NUCLEOTIDE SEQUENCE</scope>
    <source>
        <strain evidence="2">KasaAsao</strain>
        <tissue evidence="2">Whole Snail</tissue>
    </source>
</reference>
<organism evidence="2 3">
    <name type="scientific">Biomphalaria pfeifferi</name>
    <name type="common">Bloodfluke planorb</name>
    <name type="synonym">Freshwater snail</name>
    <dbReference type="NCBI Taxonomy" id="112525"/>
    <lineage>
        <taxon>Eukaryota</taxon>
        <taxon>Metazoa</taxon>
        <taxon>Spiralia</taxon>
        <taxon>Lophotrochozoa</taxon>
        <taxon>Mollusca</taxon>
        <taxon>Gastropoda</taxon>
        <taxon>Heterobranchia</taxon>
        <taxon>Euthyneura</taxon>
        <taxon>Panpulmonata</taxon>
        <taxon>Hygrophila</taxon>
        <taxon>Lymnaeoidea</taxon>
        <taxon>Planorbidae</taxon>
        <taxon>Biomphalaria</taxon>
    </lineage>
</organism>
<proteinExistence type="predicted"/>
<comment type="caution">
    <text evidence="2">The sequence shown here is derived from an EMBL/GenBank/DDBJ whole genome shotgun (WGS) entry which is preliminary data.</text>
</comment>
<evidence type="ECO:0000313" key="2">
    <source>
        <dbReference type="EMBL" id="KAK0043082.1"/>
    </source>
</evidence>
<evidence type="ECO:0000313" key="3">
    <source>
        <dbReference type="Proteomes" id="UP001233172"/>
    </source>
</evidence>
<protein>
    <submittedName>
        <fullName evidence="2">Calcium/calmodulin-dependent 3 5-cyclic nucleotide phosphodiesterase 1C</fullName>
    </submittedName>
</protein>
<dbReference type="EMBL" id="JASAOG010000225">
    <property type="protein sequence ID" value="KAK0043082.1"/>
    <property type="molecule type" value="Genomic_DNA"/>
</dbReference>
<keyword evidence="3" id="KW-1185">Reference proteome</keyword>
<reference evidence="2" key="1">
    <citation type="journal article" date="2023" name="PLoS Negl. Trop. Dis.">
        <title>A genome sequence for Biomphalaria pfeifferi, the major vector snail for the human-infecting parasite Schistosoma mansoni.</title>
        <authorList>
            <person name="Bu L."/>
            <person name="Lu L."/>
            <person name="Laidemitt M.R."/>
            <person name="Zhang S.M."/>
            <person name="Mutuku M."/>
            <person name="Mkoji G."/>
            <person name="Steinauer M."/>
            <person name="Loker E.S."/>
        </authorList>
    </citation>
    <scope>NUCLEOTIDE SEQUENCE</scope>
    <source>
        <strain evidence="2">KasaAsao</strain>
    </source>
</reference>
<feature type="region of interest" description="Disordered" evidence="1">
    <location>
        <begin position="1"/>
        <end position="20"/>
    </location>
</feature>
<dbReference type="Proteomes" id="UP001233172">
    <property type="component" value="Unassembled WGS sequence"/>
</dbReference>
<name>A0AAD8EWJ9_BIOPF</name>
<accession>A0AAD8EWJ9</accession>
<sequence length="126" mass="14045">MACNSNSASHQAAVHSSNNNSCKRSPYNLDLLNHLTNNIMKKYGSEFELISKLTNLKHRRLRPEPTSRSFSSLPLVKVTAAPDMADDVAYRDEYVPTQTQSNPCSPRVARRAFATCLDGTQYIIGK</sequence>
<evidence type="ECO:0000256" key="1">
    <source>
        <dbReference type="SAM" id="MobiDB-lite"/>
    </source>
</evidence>